<keyword evidence="2" id="KW-1185">Reference proteome</keyword>
<comment type="caution">
    <text evidence="1">The sequence shown here is derived from an EMBL/GenBank/DDBJ whole genome shotgun (WGS) entry which is preliminary data.</text>
</comment>
<sequence>MGTCRAAALPAATLSSLLRFADIFTVTAIAVIRAIAFEAVAFDETVAADVVVVQLGDVVALVELKRFIAYITLEQSRIVRRTGRAWHWTVILVVLKAG</sequence>
<evidence type="ECO:0008006" key="3">
    <source>
        <dbReference type="Google" id="ProtNLM"/>
    </source>
</evidence>
<protein>
    <recommendedName>
        <fullName evidence="3">Secreted protein</fullName>
    </recommendedName>
</protein>
<name>A0ABW9EBE5_9BURK</name>
<accession>A0ABW9EBE5</accession>
<reference evidence="1 2" key="1">
    <citation type="journal article" date="2024" name="Chem. Sci.">
        <title>Discovery of megapolipeptins by genome mining of a Burkholderiales bacteria collection.</title>
        <authorList>
            <person name="Paulo B.S."/>
            <person name="Recchia M.J.J."/>
            <person name="Lee S."/>
            <person name="Fergusson C.H."/>
            <person name="Romanowski S.B."/>
            <person name="Hernandez A."/>
            <person name="Krull N."/>
            <person name="Liu D.Y."/>
            <person name="Cavanagh H."/>
            <person name="Bos A."/>
            <person name="Gray C.A."/>
            <person name="Murphy B.T."/>
            <person name="Linington R.G."/>
            <person name="Eustaquio A.S."/>
        </authorList>
    </citation>
    <scope>NUCLEOTIDE SEQUENCE [LARGE SCALE GENOMIC DNA]</scope>
    <source>
        <strain evidence="1 2">RL17-350-BIC-E</strain>
    </source>
</reference>
<dbReference type="EMBL" id="JAQQCL010000005">
    <property type="protein sequence ID" value="MFM0716358.1"/>
    <property type="molecule type" value="Genomic_DNA"/>
</dbReference>
<dbReference type="RefSeq" id="WP_408152709.1">
    <property type="nucleotide sequence ID" value="NZ_JAQQCL010000005.1"/>
</dbReference>
<proteinExistence type="predicted"/>
<gene>
    <name evidence="1" type="ORF">PQQ73_08470</name>
</gene>
<evidence type="ECO:0000313" key="1">
    <source>
        <dbReference type="EMBL" id="MFM0716358.1"/>
    </source>
</evidence>
<evidence type="ECO:0000313" key="2">
    <source>
        <dbReference type="Proteomes" id="UP001629392"/>
    </source>
</evidence>
<organism evidence="1 2">
    <name type="scientific">Paraburkholderia strydomiana</name>
    <dbReference type="NCBI Taxonomy" id="1245417"/>
    <lineage>
        <taxon>Bacteria</taxon>
        <taxon>Pseudomonadati</taxon>
        <taxon>Pseudomonadota</taxon>
        <taxon>Betaproteobacteria</taxon>
        <taxon>Burkholderiales</taxon>
        <taxon>Burkholderiaceae</taxon>
        <taxon>Paraburkholderia</taxon>
    </lineage>
</organism>
<dbReference type="Proteomes" id="UP001629392">
    <property type="component" value="Unassembled WGS sequence"/>
</dbReference>